<feature type="coiled-coil region" evidence="1">
    <location>
        <begin position="132"/>
        <end position="282"/>
    </location>
</feature>
<reference evidence="2 3" key="1">
    <citation type="submission" date="2019-06" db="EMBL/GenBank/DDBJ databases">
        <title>Genome Sequence of the Brown Rot Fungal Pathogen Monilinia laxa.</title>
        <authorList>
            <person name="De Miccolis Angelini R.M."/>
            <person name="Landi L."/>
            <person name="Abate D."/>
            <person name="Pollastro S."/>
            <person name="Romanazzi G."/>
            <person name="Faretra F."/>
        </authorList>
    </citation>
    <scope>NUCLEOTIDE SEQUENCE [LARGE SCALE GENOMIC DNA]</scope>
    <source>
        <strain evidence="2 3">Mlax316</strain>
    </source>
</reference>
<dbReference type="Proteomes" id="UP000326757">
    <property type="component" value="Unassembled WGS sequence"/>
</dbReference>
<evidence type="ECO:0000256" key="1">
    <source>
        <dbReference type="SAM" id="Coils"/>
    </source>
</evidence>
<evidence type="ECO:0000313" key="2">
    <source>
        <dbReference type="EMBL" id="KAB8303539.1"/>
    </source>
</evidence>
<gene>
    <name evidence="2" type="ORF">EYC80_004947</name>
</gene>
<dbReference type="EMBL" id="VIGI01000002">
    <property type="protein sequence ID" value="KAB8303539.1"/>
    <property type="molecule type" value="Genomic_DNA"/>
</dbReference>
<proteinExistence type="predicted"/>
<dbReference type="AlphaFoldDB" id="A0A5N6KK21"/>
<keyword evidence="1" id="KW-0175">Coiled coil</keyword>
<evidence type="ECO:0000313" key="3">
    <source>
        <dbReference type="Proteomes" id="UP000326757"/>
    </source>
</evidence>
<protein>
    <submittedName>
        <fullName evidence="2">Uncharacterized protein</fullName>
    </submittedName>
</protein>
<comment type="caution">
    <text evidence="2">The sequence shown here is derived from an EMBL/GenBank/DDBJ whole genome shotgun (WGS) entry which is preliminary data.</text>
</comment>
<organism evidence="2 3">
    <name type="scientific">Monilinia laxa</name>
    <name type="common">Brown rot fungus</name>
    <name type="synonym">Sclerotinia laxa</name>
    <dbReference type="NCBI Taxonomy" id="61186"/>
    <lineage>
        <taxon>Eukaryota</taxon>
        <taxon>Fungi</taxon>
        <taxon>Dikarya</taxon>
        <taxon>Ascomycota</taxon>
        <taxon>Pezizomycotina</taxon>
        <taxon>Leotiomycetes</taxon>
        <taxon>Helotiales</taxon>
        <taxon>Sclerotiniaceae</taxon>
        <taxon>Monilinia</taxon>
    </lineage>
</organism>
<sequence>MSTLNTQASTSPDCYAETLDCRHTFPRIRDPPRSWQSSFDGNSTIDVAHLVDQLTKHLRESQKDQFQFLENSKDKNAERVLQNIIEMKDEELWSAKRMSMAWKDDVVAINEQRYQSELGIARKREEDGLLAAEKLREELGNKEKEIRELVECLKSMETQKLKAKEEGDKEKERLGKGLLAKDREIRALQTGMGVKRQEIAKLERNGDSLRNNVERMEKERAALCKKVECEEKQNKELNDTMLSQEIEIQGLRRKLVSKTEIAKEMETKVKELKTKVGKWKAHTTTLLSCLREEEQRSWSKLPITGSLYHYLGSWYSSDKSVVTATEALKGFLRSEGIFI</sequence>
<keyword evidence="3" id="KW-1185">Reference proteome</keyword>
<accession>A0A5N6KK21</accession>
<name>A0A5N6KK21_MONLA</name>